<evidence type="ECO:0000313" key="2">
    <source>
        <dbReference type="EMBL" id="KTD11776.1"/>
    </source>
</evidence>
<keyword evidence="4" id="KW-1185">Reference proteome</keyword>
<keyword evidence="1" id="KW-1133">Transmembrane helix</keyword>
<protein>
    <submittedName>
        <fullName evidence="2">Effector protein B, substrate of the Dot/Icm secretion system</fullName>
    </submittedName>
    <submittedName>
        <fullName evidence="3">LepB protein</fullName>
    </submittedName>
</protein>
<sequence>MPAFTRLCKNVHISVAHNTVTLYVPKTVPWYSLYQQMMRSNYYDPTNNSILKPIWPLRIYNPFDPEDPFVKRLSPVQPVHREYPDHEYYHDDALDREITHFHMKFTRNISIQDFDVFLTILVEKDIIDRKEKEDCFIAFIQASQDAVTKFYDELATVQLKALELNEKAKTNPKAYQKAAEAAEELYDTLKNEARTYFNNKNAKKYELFRSNCKQAIKKASKELQNHRGWGDVLLNVSAAILGLGILYVAALGINYAWTHGEHLFFHCDTDSIKKIKKLEEAQSALLRI</sequence>
<dbReference type="STRING" id="45066.Lgra_1234"/>
<evidence type="ECO:0000313" key="3">
    <source>
        <dbReference type="EMBL" id="STX45453.1"/>
    </source>
</evidence>
<feature type="transmembrane region" description="Helical" evidence="1">
    <location>
        <begin position="232"/>
        <end position="257"/>
    </location>
</feature>
<evidence type="ECO:0000313" key="4">
    <source>
        <dbReference type="Proteomes" id="UP000054691"/>
    </source>
</evidence>
<name>A0A378JCB4_9GAMM</name>
<proteinExistence type="predicted"/>
<reference evidence="2 4" key="1">
    <citation type="submission" date="2015-11" db="EMBL/GenBank/DDBJ databases">
        <title>Genomic analysis of 38 Legionella species identifies large and diverse effector repertoires.</title>
        <authorList>
            <person name="Burstein D."/>
            <person name="Amaro F."/>
            <person name="Zusman T."/>
            <person name="Lifshitz Z."/>
            <person name="Cohen O."/>
            <person name="Gilbert J.A."/>
            <person name="Pupko T."/>
            <person name="Shuman H.A."/>
            <person name="Segal G."/>
        </authorList>
    </citation>
    <scope>NUCLEOTIDE SEQUENCE [LARGE SCALE GENOMIC DNA]</scope>
    <source>
        <strain evidence="2 4">Lyon 8420412</strain>
    </source>
</reference>
<dbReference type="Proteomes" id="UP000254476">
    <property type="component" value="Unassembled WGS sequence"/>
</dbReference>
<dbReference type="EMBL" id="LNYE01000020">
    <property type="protein sequence ID" value="KTD11776.1"/>
    <property type="molecule type" value="Genomic_DNA"/>
</dbReference>
<evidence type="ECO:0000313" key="5">
    <source>
        <dbReference type="Proteomes" id="UP000254476"/>
    </source>
</evidence>
<evidence type="ECO:0000256" key="1">
    <source>
        <dbReference type="SAM" id="Phobius"/>
    </source>
</evidence>
<dbReference type="EMBL" id="UGOB01000001">
    <property type="protein sequence ID" value="STX45453.1"/>
    <property type="molecule type" value="Genomic_DNA"/>
</dbReference>
<keyword evidence="1" id="KW-0472">Membrane</keyword>
<gene>
    <name evidence="2" type="primary">lepB_2</name>
    <name evidence="2" type="ORF">Lgra_1234</name>
    <name evidence="3" type="ORF">NCTC12388_02191</name>
</gene>
<dbReference type="Proteomes" id="UP000054691">
    <property type="component" value="Unassembled WGS sequence"/>
</dbReference>
<dbReference type="AlphaFoldDB" id="A0A378JCB4"/>
<accession>A0A378JCB4</accession>
<organism evidence="3 5">
    <name type="scientific">Legionella gratiana</name>
    <dbReference type="NCBI Taxonomy" id="45066"/>
    <lineage>
        <taxon>Bacteria</taxon>
        <taxon>Pseudomonadati</taxon>
        <taxon>Pseudomonadota</taxon>
        <taxon>Gammaproteobacteria</taxon>
        <taxon>Legionellales</taxon>
        <taxon>Legionellaceae</taxon>
        <taxon>Legionella</taxon>
    </lineage>
</organism>
<keyword evidence="1" id="KW-0812">Transmembrane</keyword>
<reference evidence="3 5" key="2">
    <citation type="submission" date="2018-06" db="EMBL/GenBank/DDBJ databases">
        <authorList>
            <consortium name="Pathogen Informatics"/>
            <person name="Doyle S."/>
        </authorList>
    </citation>
    <scope>NUCLEOTIDE SEQUENCE [LARGE SCALE GENOMIC DNA]</scope>
    <source>
        <strain evidence="3 5">NCTC12388</strain>
    </source>
</reference>
<dbReference type="RefSeq" id="WP_238584375.1">
    <property type="nucleotide sequence ID" value="NZ_CAAAHW010000016.1"/>
</dbReference>